<proteinExistence type="predicted"/>
<name>A0A5K3ELA1_MESCO</name>
<reference evidence="1" key="1">
    <citation type="submission" date="2019-11" db="UniProtKB">
        <authorList>
            <consortium name="WormBaseParasite"/>
        </authorList>
    </citation>
    <scope>IDENTIFICATION</scope>
</reference>
<organism evidence="1">
    <name type="scientific">Mesocestoides corti</name>
    <name type="common">Flatworm</name>
    <dbReference type="NCBI Taxonomy" id="53468"/>
    <lineage>
        <taxon>Eukaryota</taxon>
        <taxon>Metazoa</taxon>
        <taxon>Spiralia</taxon>
        <taxon>Lophotrochozoa</taxon>
        <taxon>Platyhelminthes</taxon>
        <taxon>Cestoda</taxon>
        <taxon>Eucestoda</taxon>
        <taxon>Cyclophyllidea</taxon>
        <taxon>Mesocestoididae</taxon>
        <taxon>Mesocestoides</taxon>
    </lineage>
</organism>
<dbReference type="WBParaSite" id="MCU_001363-RA">
    <property type="protein sequence ID" value="MCU_001363-RA"/>
    <property type="gene ID" value="MCU_001363"/>
</dbReference>
<protein>
    <submittedName>
        <fullName evidence="1">HATPase_c domain-containing protein</fullName>
    </submittedName>
</protein>
<evidence type="ECO:0000313" key="1">
    <source>
        <dbReference type="WBParaSite" id="MCU_001363-RA"/>
    </source>
</evidence>
<accession>A0A5K3ELA1</accession>
<sequence length="57" mass="6117">MSAPLYIATVEYPNLSMNTTGVGFGPMIQKALQSGYSNGEDRGFIYPCHGLPVLPLV</sequence>
<dbReference type="AlphaFoldDB" id="A0A5K3ELA1"/>